<accession>A0AAN6V1B0</accession>
<dbReference type="Pfam" id="PF00884">
    <property type="entry name" value="Sulfatase"/>
    <property type="match status" value="1"/>
</dbReference>
<comment type="catalytic activity">
    <reaction evidence="5">
        <text>an aryl sulfate + H2O = a phenol + sulfate + H(+)</text>
        <dbReference type="Rhea" id="RHEA:17261"/>
        <dbReference type="ChEBI" id="CHEBI:15377"/>
        <dbReference type="ChEBI" id="CHEBI:15378"/>
        <dbReference type="ChEBI" id="CHEBI:16189"/>
        <dbReference type="ChEBI" id="CHEBI:33853"/>
        <dbReference type="ChEBI" id="CHEBI:140317"/>
        <dbReference type="EC" id="3.1.6.1"/>
    </reaction>
</comment>
<comment type="PTM">
    <text evidence="6">The conversion to 3-oxoalanine (also known as C-formylglycine, FGly), of a serine or cysteine residue in prokaryotes and of a cysteine residue in eukaryotes, is critical for catalytic activity.</text>
</comment>
<gene>
    <name evidence="9" type="ORF">C8A04DRAFT_12867</name>
</gene>
<dbReference type="PROSITE" id="PS00523">
    <property type="entry name" value="SULFATASE_1"/>
    <property type="match status" value="1"/>
</dbReference>
<reference evidence="9" key="1">
    <citation type="journal article" date="2023" name="Mol. Phylogenet. Evol.">
        <title>Genome-scale phylogeny and comparative genomics of the fungal order Sordariales.</title>
        <authorList>
            <person name="Hensen N."/>
            <person name="Bonometti L."/>
            <person name="Westerberg I."/>
            <person name="Brannstrom I.O."/>
            <person name="Guillou S."/>
            <person name="Cros-Aarteil S."/>
            <person name="Calhoun S."/>
            <person name="Haridas S."/>
            <person name="Kuo A."/>
            <person name="Mondo S."/>
            <person name="Pangilinan J."/>
            <person name="Riley R."/>
            <person name="LaButti K."/>
            <person name="Andreopoulos B."/>
            <person name="Lipzen A."/>
            <person name="Chen C."/>
            <person name="Yan M."/>
            <person name="Daum C."/>
            <person name="Ng V."/>
            <person name="Clum A."/>
            <person name="Steindorff A."/>
            <person name="Ohm R.A."/>
            <person name="Martin F."/>
            <person name="Silar P."/>
            <person name="Natvig D.O."/>
            <person name="Lalanne C."/>
            <person name="Gautier V."/>
            <person name="Ament-Velasquez S.L."/>
            <person name="Kruys A."/>
            <person name="Hutchinson M.I."/>
            <person name="Powell A.J."/>
            <person name="Barry K."/>
            <person name="Miller A.N."/>
            <person name="Grigoriev I.V."/>
            <person name="Debuchy R."/>
            <person name="Gladieux P."/>
            <person name="Hiltunen Thoren M."/>
            <person name="Johannesson H."/>
        </authorList>
    </citation>
    <scope>NUCLEOTIDE SEQUENCE</scope>
    <source>
        <strain evidence="9">CBS 141.50</strain>
    </source>
</reference>
<dbReference type="GO" id="GO:0004065">
    <property type="term" value="F:arylsulfatase activity"/>
    <property type="evidence" value="ECO:0007669"/>
    <property type="project" value="UniProtKB-UniRule"/>
</dbReference>
<dbReference type="FunFam" id="3.40.720.10:FF:000051">
    <property type="entry name" value="Arylsulfatase"/>
    <property type="match status" value="1"/>
</dbReference>
<keyword evidence="10" id="KW-1185">Reference proteome</keyword>
<dbReference type="CDD" id="cd16147">
    <property type="entry name" value="G6S"/>
    <property type="match status" value="1"/>
</dbReference>
<feature type="domain" description="Sulfatase N-terminal" evidence="8">
    <location>
        <begin position="46"/>
        <end position="417"/>
    </location>
</feature>
<dbReference type="GO" id="GO:0008449">
    <property type="term" value="F:N-acetylglucosamine-6-sulfatase activity"/>
    <property type="evidence" value="ECO:0007669"/>
    <property type="project" value="TreeGrafter"/>
</dbReference>
<dbReference type="PANTHER" id="PTHR43108:SF8">
    <property type="entry name" value="SD21168P"/>
    <property type="match status" value="1"/>
</dbReference>
<dbReference type="RefSeq" id="XP_062636256.1">
    <property type="nucleotide sequence ID" value="XM_062777493.1"/>
</dbReference>
<feature type="chain" id="PRO_5042855740" description="Arylsulfatase" evidence="7">
    <location>
        <begin position="20"/>
        <end position="629"/>
    </location>
</feature>
<dbReference type="PIRSF" id="PIRSF000972">
    <property type="entry name" value="Arylsulf_plant"/>
    <property type="match status" value="1"/>
</dbReference>
<keyword evidence="2 7" id="KW-0732">Signal</keyword>
<dbReference type="Gene3D" id="3.40.720.10">
    <property type="entry name" value="Alkaline Phosphatase, subunit A"/>
    <property type="match status" value="1"/>
</dbReference>
<evidence type="ECO:0000256" key="5">
    <source>
        <dbReference type="PIRNR" id="PIRNR000972"/>
    </source>
</evidence>
<sequence>MRLSGAILAAGLGLPTALAAGSHEYEEQQPLGLADSWGPNPEGKRPNIVFILTDDQDLHMQSVDYLPLVKKNLIDKGTFYKRHFCTTAICCPSRVSLWTGKLAHNTNVTDVNPPYGGYPKFISQGLNDAYLPLWLQDAGYNTYYTGKLFNAHTTDNYHSPYPAGWNGSDFLLDPYTYMYLNASFQRNRDPPVSYPNQHSVDVLAEKALGFLDDAVAAATASSSSPNGDGNRPFFLGIAPVAPHSNVALSATPGDIPSSPDDIDRFASFTPPIPAARHAHLFPNVTVPRTPHFNPSNPSGANWVRRLPRQGADNVEFNDHFYRQRLRTLQSVDELVEAVVGRLEALGVLENTYVFYTTDNGYHIGQHRLQPGKECGFEEDINIPLIVRGPGVPRGEVVEDVVTAHVDLAPTILGLAGAGGVADEEEEVREKYGFDGEGIPLTKAELEEAVDNRHEHVTVEFWGFAASEGRLFGPDQQRLTLNNTYKALRVIGGEYNFYYSVWCNNEHELYDLTSDRYELNNLLHTPSSQPTTLLGVPFAKVVARLDALLFVLKSCRGQTCVRPWHALHPAGNVRNLRDALSSRFDVFYEQQQKKVSYNRCELGYIVDAEGPQFESEGLVYRQGASWSEWV</sequence>
<dbReference type="SUPFAM" id="SSF53649">
    <property type="entry name" value="Alkaline phosphatase-like"/>
    <property type="match status" value="1"/>
</dbReference>
<dbReference type="Proteomes" id="UP001302676">
    <property type="component" value="Unassembled WGS sequence"/>
</dbReference>
<feature type="modified residue" description="3-oxoalanine (Cys)" evidence="6">
    <location>
        <position position="90"/>
    </location>
</feature>
<reference evidence="9" key="2">
    <citation type="submission" date="2023-05" db="EMBL/GenBank/DDBJ databases">
        <authorList>
            <consortium name="Lawrence Berkeley National Laboratory"/>
            <person name="Steindorff A."/>
            <person name="Hensen N."/>
            <person name="Bonometti L."/>
            <person name="Westerberg I."/>
            <person name="Brannstrom I.O."/>
            <person name="Guillou S."/>
            <person name="Cros-Aarteil S."/>
            <person name="Calhoun S."/>
            <person name="Haridas S."/>
            <person name="Kuo A."/>
            <person name="Mondo S."/>
            <person name="Pangilinan J."/>
            <person name="Riley R."/>
            <person name="Labutti K."/>
            <person name="Andreopoulos B."/>
            <person name="Lipzen A."/>
            <person name="Chen C."/>
            <person name="Yanf M."/>
            <person name="Daum C."/>
            <person name="Ng V."/>
            <person name="Clum A."/>
            <person name="Ohm R."/>
            <person name="Martin F."/>
            <person name="Silar P."/>
            <person name="Natvig D."/>
            <person name="Lalanne C."/>
            <person name="Gautier V."/>
            <person name="Ament-Velasquez S.L."/>
            <person name="Kruys A."/>
            <person name="Hutchinson M.I."/>
            <person name="Powell A.J."/>
            <person name="Barry K."/>
            <person name="Miller A.N."/>
            <person name="Grigoriev I.V."/>
            <person name="Debuchy R."/>
            <person name="Gladieux P."/>
            <person name="Thoren M.H."/>
            <person name="Johannesson H."/>
        </authorList>
    </citation>
    <scope>NUCLEOTIDE SEQUENCE</scope>
    <source>
        <strain evidence="9">CBS 141.50</strain>
    </source>
</reference>
<evidence type="ECO:0000259" key="8">
    <source>
        <dbReference type="Pfam" id="PF00884"/>
    </source>
</evidence>
<evidence type="ECO:0000256" key="4">
    <source>
        <dbReference type="ARBA" id="ARBA00023180"/>
    </source>
</evidence>
<keyword evidence="3 5" id="KW-0378">Hydrolase</keyword>
<evidence type="ECO:0000256" key="3">
    <source>
        <dbReference type="ARBA" id="ARBA00022801"/>
    </source>
</evidence>
<organism evidence="9 10">
    <name type="scientific">Dichotomopilus funicola</name>
    <dbReference type="NCBI Taxonomy" id="1934379"/>
    <lineage>
        <taxon>Eukaryota</taxon>
        <taxon>Fungi</taxon>
        <taxon>Dikarya</taxon>
        <taxon>Ascomycota</taxon>
        <taxon>Pezizomycotina</taxon>
        <taxon>Sordariomycetes</taxon>
        <taxon>Sordariomycetidae</taxon>
        <taxon>Sordariales</taxon>
        <taxon>Chaetomiaceae</taxon>
        <taxon>Dichotomopilus</taxon>
    </lineage>
</organism>
<keyword evidence="4" id="KW-0325">Glycoprotein</keyword>
<proteinExistence type="inferred from homology"/>
<dbReference type="EMBL" id="MU853592">
    <property type="protein sequence ID" value="KAK4142885.1"/>
    <property type="molecule type" value="Genomic_DNA"/>
</dbReference>
<dbReference type="GeneID" id="87814106"/>
<protein>
    <recommendedName>
        <fullName evidence="5">Arylsulfatase</fullName>
        <shortName evidence="5">AS</shortName>
        <ecNumber evidence="5">3.1.6.1</ecNumber>
    </recommendedName>
    <alternativeName>
        <fullName evidence="5">Aryl-sulfate sulphohydrolase</fullName>
    </alternativeName>
</protein>
<comment type="caution">
    <text evidence="9">The sequence shown here is derived from an EMBL/GenBank/DDBJ whole genome shotgun (WGS) entry which is preliminary data.</text>
</comment>
<evidence type="ECO:0000256" key="7">
    <source>
        <dbReference type="SAM" id="SignalP"/>
    </source>
</evidence>
<feature type="signal peptide" evidence="7">
    <location>
        <begin position="1"/>
        <end position="19"/>
    </location>
</feature>
<dbReference type="InterPro" id="IPR017850">
    <property type="entry name" value="Alkaline_phosphatase_core_sf"/>
</dbReference>
<comment type="similarity">
    <text evidence="1 5">Belongs to the sulfatase family.</text>
</comment>
<evidence type="ECO:0000256" key="6">
    <source>
        <dbReference type="PIRSR" id="PIRSR000972-50"/>
    </source>
</evidence>
<evidence type="ECO:0000256" key="2">
    <source>
        <dbReference type="ARBA" id="ARBA00022729"/>
    </source>
</evidence>
<evidence type="ECO:0000256" key="1">
    <source>
        <dbReference type="ARBA" id="ARBA00008779"/>
    </source>
</evidence>
<dbReference type="EC" id="3.1.6.1" evidence="5"/>
<dbReference type="InterPro" id="IPR000917">
    <property type="entry name" value="Sulfatase_N"/>
</dbReference>
<dbReference type="GO" id="GO:0005539">
    <property type="term" value="F:glycosaminoglycan binding"/>
    <property type="evidence" value="ECO:0007669"/>
    <property type="project" value="TreeGrafter"/>
</dbReference>
<dbReference type="PANTHER" id="PTHR43108">
    <property type="entry name" value="N-ACETYLGLUCOSAMINE-6-SULFATASE FAMILY MEMBER"/>
    <property type="match status" value="1"/>
</dbReference>
<evidence type="ECO:0000313" key="9">
    <source>
        <dbReference type="EMBL" id="KAK4142885.1"/>
    </source>
</evidence>
<dbReference type="AlphaFoldDB" id="A0AAN6V1B0"/>
<dbReference type="GO" id="GO:0018958">
    <property type="term" value="P:phenol-containing compound metabolic process"/>
    <property type="evidence" value="ECO:0007669"/>
    <property type="project" value="InterPro"/>
</dbReference>
<dbReference type="InterPro" id="IPR024607">
    <property type="entry name" value="Sulfatase_CS"/>
</dbReference>
<name>A0AAN6V1B0_9PEZI</name>
<evidence type="ECO:0000313" key="10">
    <source>
        <dbReference type="Proteomes" id="UP001302676"/>
    </source>
</evidence>
<dbReference type="InterPro" id="IPR012083">
    <property type="entry name" value="Arylsulfatase"/>
</dbReference>